<dbReference type="Proteomes" id="UP000499080">
    <property type="component" value="Unassembled WGS sequence"/>
</dbReference>
<proteinExistence type="predicted"/>
<comment type="caution">
    <text evidence="1">The sequence shown here is derived from an EMBL/GenBank/DDBJ whole genome shotgun (WGS) entry which is preliminary data.</text>
</comment>
<reference evidence="1 2" key="1">
    <citation type="journal article" date="2019" name="Sci. Rep.">
        <title>Orb-weaving spider Araneus ventricosus genome elucidates the spidroin gene catalogue.</title>
        <authorList>
            <person name="Kono N."/>
            <person name="Nakamura H."/>
            <person name="Ohtoshi R."/>
            <person name="Moran D.A.P."/>
            <person name="Shinohara A."/>
            <person name="Yoshida Y."/>
            <person name="Fujiwara M."/>
            <person name="Mori M."/>
            <person name="Tomita M."/>
            <person name="Arakawa K."/>
        </authorList>
    </citation>
    <scope>NUCLEOTIDE SEQUENCE [LARGE SCALE GENOMIC DNA]</scope>
</reference>
<dbReference type="EMBL" id="BGPR01000343">
    <property type="protein sequence ID" value="GBM14396.1"/>
    <property type="molecule type" value="Genomic_DNA"/>
</dbReference>
<evidence type="ECO:0000313" key="1">
    <source>
        <dbReference type="EMBL" id="GBM14396.1"/>
    </source>
</evidence>
<name>A0A4Y2DE94_ARAVE</name>
<protein>
    <submittedName>
        <fullName evidence="1">Uncharacterized protein</fullName>
    </submittedName>
</protein>
<sequence>MQIVSGAELGVAKSPACPRSMSNLGRYSTDVSLLGGGTDWVSGNRPHAPLELPVIGPWDPLDPSEESGCCGLICSCLPRAVLTELSALG</sequence>
<dbReference type="AlphaFoldDB" id="A0A4Y2DE94"/>
<organism evidence="1 2">
    <name type="scientific">Araneus ventricosus</name>
    <name type="common">Orbweaver spider</name>
    <name type="synonym">Epeira ventricosa</name>
    <dbReference type="NCBI Taxonomy" id="182803"/>
    <lineage>
        <taxon>Eukaryota</taxon>
        <taxon>Metazoa</taxon>
        <taxon>Ecdysozoa</taxon>
        <taxon>Arthropoda</taxon>
        <taxon>Chelicerata</taxon>
        <taxon>Arachnida</taxon>
        <taxon>Araneae</taxon>
        <taxon>Araneomorphae</taxon>
        <taxon>Entelegynae</taxon>
        <taxon>Araneoidea</taxon>
        <taxon>Araneidae</taxon>
        <taxon>Araneus</taxon>
    </lineage>
</organism>
<keyword evidence="2" id="KW-1185">Reference proteome</keyword>
<gene>
    <name evidence="1" type="ORF">AVEN_246565_1</name>
</gene>
<accession>A0A4Y2DE94</accession>
<evidence type="ECO:0000313" key="2">
    <source>
        <dbReference type="Proteomes" id="UP000499080"/>
    </source>
</evidence>